<accession>A0A1G7EWK0</accession>
<dbReference type="SUPFAM" id="SSF56529">
    <property type="entry name" value="FAH"/>
    <property type="match status" value="1"/>
</dbReference>
<dbReference type="GO" id="GO:0008684">
    <property type="term" value="F:2-oxopent-4-enoate hydratase activity"/>
    <property type="evidence" value="ECO:0007669"/>
    <property type="project" value="TreeGrafter"/>
</dbReference>
<dbReference type="InterPro" id="IPR050772">
    <property type="entry name" value="Hydratase-Decarb/MhpD_sf"/>
</dbReference>
<dbReference type="Pfam" id="PF01557">
    <property type="entry name" value="FAA_hydrolase"/>
    <property type="match status" value="1"/>
</dbReference>
<dbReference type="EMBL" id="FNBE01000001">
    <property type="protein sequence ID" value="SDE68039.1"/>
    <property type="molecule type" value="Genomic_DNA"/>
</dbReference>
<protein>
    <submittedName>
        <fullName evidence="3">2-keto-4-pentenoate hydratase</fullName>
    </submittedName>
</protein>
<name>A0A1G7EWK0_PSEOR</name>
<dbReference type="InterPro" id="IPR036663">
    <property type="entry name" value="Fumarylacetoacetase_C_sf"/>
</dbReference>
<sequence>MAHSPDRTAAAVWAAWAAGDRLAALTPDLRPADLAEGYAAQQRLGDLAGARYGWKIAATSAAGQAHIGVDRPLPGPLFARFRREPGAVLSAAALHMRVVEAEFALVLGRDLGPDPTPEQVVDAVSALHLAVEIPDSRFTGFARVGGPTLLADAACAGFFVLGPEVPRAALHDLDRRPTRIEVNGVEAGTGGGAAVLGGPLLALARLATVLHGFGAGLRAGEVVTTGTTTPPPVVGPGDEVRADFGELGEVRLSFGP</sequence>
<organism evidence="3 4">
    <name type="scientific">Pseudonocardia oroxyli</name>
    <dbReference type="NCBI Taxonomy" id="366584"/>
    <lineage>
        <taxon>Bacteria</taxon>
        <taxon>Bacillati</taxon>
        <taxon>Actinomycetota</taxon>
        <taxon>Actinomycetes</taxon>
        <taxon>Pseudonocardiales</taxon>
        <taxon>Pseudonocardiaceae</taxon>
        <taxon>Pseudonocardia</taxon>
    </lineage>
</organism>
<dbReference type="PANTHER" id="PTHR30143">
    <property type="entry name" value="ACID HYDRATASE"/>
    <property type="match status" value="1"/>
</dbReference>
<dbReference type="AlphaFoldDB" id="A0A1G7EWK0"/>
<reference evidence="3 4" key="1">
    <citation type="submission" date="2016-10" db="EMBL/GenBank/DDBJ databases">
        <authorList>
            <person name="de Groot N.N."/>
        </authorList>
    </citation>
    <scope>NUCLEOTIDE SEQUENCE [LARGE SCALE GENOMIC DNA]</scope>
    <source>
        <strain evidence="3 4">CGMCC 4.3143</strain>
    </source>
</reference>
<evidence type="ECO:0000259" key="2">
    <source>
        <dbReference type="Pfam" id="PF01557"/>
    </source>
</evidence>
<dbReference type="GO" id="GO:0005737">
    <property type="term" value="C:cytoplasm"/>
    <property type="evidence" value="ECO:0007669"/>
    <property type="project" value="TreeGrafter"/>
</dbReference>
<evidence type="ECO:0000256" key="1">
    <source>
        <dbReference type="ARBA" id="ARBA00023239"/>
    </source>
</evidence>
<gene>
    <name evidence="3" type="ORF">SAMN05216377_101500</name>
</gene>
<keyword evidence="4" id="KW-1185">Reference proteome</keyword>
<dbReference type="InterPro" id="IPR011234">
    <property type="entry name" value="Fumarylacetoacetase-like_C"/>
</dbReference>
<evidence type="ECO:0000313" key="3">
    <source>
        <dbReference type="EMBL" id="SDE68039.1"/>
    </source>
</evidence>
<keyword evidence="1" id="KW-0456">Lyase</keyword>
<dbReference type="Proteomes" id="UP000198967">
    <property type="component" value="Unassembled WGS sequence"/>
</dbReference>
<evidence type="ECO:0000313" key="4">
    <source>
        <dbReference type="Proteomes" id="UP000198967"/>
    </source>
</evidence>
<dbReference type="RefSeq" id="WP_093075890.1">
    <property type="nucleotide sequence ID" value="NZ_FNBE01000001.1"/>
</dbReference>
<dbReference type="STRING" id="366584.SAMN05216377_101500"/>
<dbReference type="Gene3D" id="3.90.850.10">
    <property type="entry name" value="Fumarylacetoacetase-like, C-terminal domain"/>
    <property type="match status" value="1"/>
</dbReference>
<proteinExistence type="predicted"/>
<feature type="domain" description="Fumarylacetoacetase-like C-terminal" evidence="2">
    <location>
        <begin position="97"/>
        <end position="251"/>
    </location>
</feature>
<dbReference type="OrthoDB" id="9792137at2"/>
<dbReference type="PANTHER" id="PTHR30143:SF0">
    <property type="entry name" value="2-KETO-4-PENTENOATE HYDRATASE"/>
    <property type="match status" value="1"/>
</dbReference>